<evidence type="ECO:0000313" key="2">
    <source>
        <dbReference type="Proteomes" id="UP000276603"/>
    </source>
</evidence>
<accession>A0A3B0C9J5</accession>
<keyword evidence="2" id="KW-1185">Reference proteome</keyword>
<dbReference type="OrthoDB" id="1163258at2"/>
<dbReference type="AlphaFoldDB" id="A0A3B0C9J5"/>
<dbReference type="RefSeq" id="WP_120709643.1">
    <property type="nucleotide sequence ID" value="NZ_RBCJ01000001.1"/>
</dbReference>
<reference evidence="1 2" key="1">
    <citation type="submission" date="2018-10" db="EMBL/GenBank/DDBJ databases">
        <title>Ulvibacterium marinum gen. nov., sp. nov., a novel marine bacterium of the family Flavobacteriaceae, isolated from a culture of the green alga Ulva prolifera.</title>
        <authorList>
            <person name="Zhang Z."/>
        </authorList>
    </citation>
    <scope>NUCLEOTIDE SEQUENCE [LARGE SCALE GENOMIC DNA]</scope>
    <source>
        <strain evidence="1 2">CCMM003</strain>
    </source>
</reference>
<comment type="caution">
    <text evidence="1">The sequence shown here is derived from an EMBL/GenBank/DDBJ whole genome shotgun (WGS) entry which is preliminary data.</text>
</comment>
<dbReference type="EMBL" id="RBCJ01000001">
    <property type="protein sequence ID" value="RKN82452.1"/>
    <property type="molecule type" value="Genomic_DNA"/>
</dbReference>
<proteinExistence type="predicted"/>
<name>A0A3B0C9J5_9FLAO</name>
<sequence length="110" mass="12785">MLFFIFLTSLAISPHQRIDQINKVEGIFIGRVENGYSFCCKTEKGEEKIVVFDEILSVILKKYPLHENQNIGESFIISFIGNDRVWEDYNKETSTVIRLQKLMPGQNLQE</sequence>
<dbReference type="Proteomes" id="UP000276603">
    <property type="component" value="Unassembled WGS sequence"/>
</dbReference>
<protein>
    <submittedName>
        <fullName evidence="1">Uncharacterized protein</fullName>
    </submittedName>
</protein>
<organism evidence="1 2">
    <name type="scientific">Ulvibacterium marinum</name>
    <dbReference type="NCBI Taxonomy" id="2419782"/>
    <lineage>
        <taxon>Bacteria</taxon>
        <taxon>Pseudomonadati</taxon>
        <taxon>Bacteroidota</taxon>
        <taxon>Flavobacteriia</taxon>
        <taxon>Flavobacteriales</taxon>
        <taxon>Flavobacteriaceae</taxon>
        <taxon>Ulvibacterium</taxon>
    </lineage>
</organism>
<evidence type="ECO:0000313" key="1">
    <source>
        <dbReference type="EMBL" id="RKN82452.1"/>
    </source>
</evidence>
<gene>
    <name evidence="1" type="ORF">D7Z94_00955</name>
</gene>